<dbReference type="EMBL" id="MH536811">
    <property type="protein sequence ID" value="AXG66200.1"/>
    <property type="molecule type" value="Genomic_DNA"/>
</dbReference>
<feature type="active site" description="Proton donor" evidence="1">
    <location>
        <position position="8"/>
    </location>
</feature>
<accession>A0A345GTC8</accession>
<sequence>MRVGIDLDGVCYNFADSFIHYITGIDHKYNIPKYDGEVDKWHFYRDWGMTDEEFVKHCHNGADDMIIFRQGGQRDNAAEAIDFMRAFGNTIHIVTDRSFGTTPESSEDNTRWWLFSHGIHYDTLTFSADKTSVETDVFIEDKLENYDALVAAGVDCYLVDRPWNQDDTKYRKRVRSIQQFATLVGCMSI</sequence>
<dbReference type="InterPro" id="IPR010708">
    <property type="entry name" value="5'(3')-deoxyribonucleotidase"/>
</dbReference>
<organism evidence="2 3">
    <name type="scientific">Streptomyces phage Annadreamy</name>
    <dbReference type="NCBI Taxonomy" id="2250335"/>
    <lineage>
        <taxon>Viruses</taxon>
        <taxon>Duplodnaviria</taxon>
        <taxon>Heunggongvirae</taxon>
        <taxon>Uroviricota</taxon>
        <taxon>Caudoviricetes</taxon>
        <taxon>Stanwilliamsviridae</taxon>
        <taxon>Loccivirinae</taxon>
        <taxon>Annadreamyvirus</taxon>
        <taxon>Annadreamyvirus annadreamy</taxon>
    </lineage>
</organism>
<dbReference type="Pfam" id="PF06941">
    <property type="entry name" value="NT5C"/>
    <property type="match status" value="1"/>
</dbReference>
<evidence type="ECO:0000313" key="2">
    <source>
        <dbReference type="EMBL" id="AXG66200.1"/>
    </source>
</evidence>
<dbReference type="GO" id="GO:0009264">
    <property type="term" value="P:deoxyribonucleotide catabolic process"/>
    <property type="evidence" value="ECO:0007669"/>
    <property type="project" value="InterPro"/>
</dbReference>
<dbReference type="Proteomes" id="UP000259354">
    <property type="component" value="Segment"/>
</dbReference>
<evidence type="ECO:0000256" key="1">
    <source>
        <dbReference type="PIRSR" id="PIRSR610708-1"/>
    </source>
</evidence>
<dbReference type="KEGG" id="vg:55609224"/>
<proteinExistence type="predicted"/>
<dbReference type="GeneID" id="55609224"/>
<protein>
    <submittedName>
        <fullName evidence="2">Phosphatase</fullName>
    </submittedName>
</protein>
<evidence type="ECO:0000313" key="3">
    <source>
        <dbReference type="Proteomes" id="UP000259354"/>
    </source>
</evidence>
<feature type="active site" description="Nucleophile" evidence="1">
    <location>
        <position position="6"/>
    </location>
</feature>
<name>A0A345GTC8_9CAUD</name>
<keyword evidence="3" id="KW-1185">Reference proteome</keyword>
<dbReference type="Gene3D" id="3.40.50.1000">
    <property type="entry name" value="HAD superfamily/HAD-like"/>
    <property type="match status" value="1"/>
</dbReference>
<dbReference type="GO" id="GO:0008253">
    <property type="term" value="F:5'-nucleotidase activity"/>
    <property type="evidence" value="ECO:0007669"/>
    <property type="project" value="InterPro"/>
</dbReference>
<dbReference type="SUPFAM" id="SSF56784">
    <property type="entry name" value="HAD-like"/>
    <property type="match status" value="1"/>
</dbReference>
<dbReference type="InterPro" id="IPR036412">
    <property type="entry name" value="HAD-like_sf"/>
</dbReference>
<dbReference type="RefSeq" id="YP_009839047.1">
    <property type="nucleotide sequence ID" value="NC_048719.1"/>
</dbReference>
<dbReference type="InterPro" id="IPR023214">
    <property type="entry name" value="HAD_sf"/>
</dbReference>
<gene>
    <name evidence="2" type="primary">81</name>
    <name evidence="2" type="ORF">SEA_ANNADREAMY_81</name>
</gene>
<reference evidence="2 3" key="1">
    <citation type="submission" date="2018-06" db="EMBL/GenBank/DDBJ databases">
        <authorList>
            <person name="Moussa A."/>
            <person name="Couoh J.M."/>
            <person name="Harbem L."/>
            <person name="Okocha J.C."/>
            <person name="Taylor D."/>
            <person name="Teutsch A.B."/>
            <person name="Smith B.R."/>
            <person name="Suri N."/>
            <person name="Layton S.R."/>
            <person name="Kim T."/>
            <person name="Hughes L.E."/>
            <person name="Garlena R.A."/>
            <person name="Russell D.A."/>
            <person name="Pope W.H."/>
            <person name="Jacobs-Sera D."/>
            <person name="Hatfull G.F."/>
        </authorList>
    </citation>
    <scope>NUCLEOTIDE SEQUENCE [LARGE SCALE GENOMIC DNA]</scope>
</reference>